<reference evidence="7 8" key="1">
    <citation type="submission" date="2019-02" db="EMBL/GenBank/DDBJ databases">
        <title>Genome sequencing of the rare red list fungi Dentipellis fragilis.</title>
        <authorList>
            <person name="Buettner E."/>
            <person name="Kellner H."/>
        </authorList>
    </citation>
    <scope>NUCLEOTIDE SEQUENCE [LARGE SCALE GENOMIC DNA]</scope>
    <source>
        <strain evidence="7 8">DSM 105465</strain>
    </source>
</reference>
<feature type="binding site" evidence="5">
    <location>
        <position position="226"/>
    </location>
    <ligand>
        <name>GTP</name>
        <dbReference type="ChEBI" id="CHEBI:37565"/>
    </ligand>
</feature>
<dbReference type="PANTHER" id="PTHR10218:SF360">
    <property type="entry name" value="GUANINE NUCLEOTIDE-BINDING PROTEIN SUBUNIT ALPHA HOMOLOG"/>
    <property type="match status" value="1"/>
</dbReference>
<dbReference type="Gene3D" id="3.40.50.300">
    <property type="entry name" value="P-loop containing nucleotide triphosphate hydrolases"/>
    <property type="match status" value="1"/>
</dbReference>
<dbReference type="OrthoDB" id="5817230at2759"/>
<dbReference type="STRING" id="205917.A0A4Y9YP49"/>
<keyword evidence="4" id="KW-0807">Transducer</keyword>
<organism evidence="7 8">
    <name type="scientific">Dentipellis fragilis</name>
    <dbReference type="NCBI Taxonomy" id="205917"/>
    <lineage>
        <taxon>Eukaryota</taxon>
        <taxon>Fungi</taxon>
        <taxon>Dikarya</taxon>
        <taxon>Basidiomycota</taxon>
        <taxon>Agaricomycotina</taxon>
        <taxon>Agaricomycetes</taxon>
        <taxon>Russulales</taxon>
        <taxon>Hericiaceae</taxon>
        <taxon>Dentipellis</taxon>
    </lineage>
</organism>
<dbReference type="FunFam" id="3.40.50.300:FF:000692">
    <property type="entry name" value="Guanine nucleotide-binding protein subunit alpha"/>
    <property type="match status" value="1"/>
</dbReference>
<feature type="binding site" evidence="5">
    <location>
        <begin position="67"/>
        <end position="73"/>
    </location>
    <ligand>
        <name>GTP</name>
        <dbReference type="ChEBI" id="CHEBI:37565"/>
    </ligand>
</feature>
<dbReference type="AlphaFoldDB" id="A0A4Y9YP49"/>
<evidence type="ECO:0000256" key="5">
    <source>
        <dbReference type="PIRSR" id="PIRSR601019-1"/>
    </source>
</evidence>
<dbReference type="PROSITE" id="PS51882">
    <property type="entry name" value="G_ALPHA"/>
    <property type="match status" value="1"/>
</dbReference>
<dbReference type="InterPro" id="IPR027417">
    <property type="entry name" value="P-loop_NTPase"/>
</dbReference>
<dbReference type="InterPro" id="IPR001019">
    <property type="entry name" value="Gprotein_alpha_su"/>
</dbReference>
<dbReference type="SUPFAM" id="SSF47895">
    <property type="entry name" value="Transducin (alpha subunit), insertion domain"/>
    <property type="match status" value="1"/>
</dbReference>
<keyword evidence="8" id="KW-1185">Reference proteome</keyword>
<evidence type="ECO:0000313" key="7">
    <source>
        <dbReference type="EMBL" id="TFY63483.1"/>
    </source>
</evidence>
<keyword evidence="3 5" id="KW-0342">GTP-binding</keyword>
<dbReference type="GO" id="GO:0005834">
    <property type="term" value="C:heterotrimeric G-protein complex"/>
    <property type="evidence" value="ECO:0007669"/>
    <property type="project" value="TreeGrafter"/>
</dbReference>
<keyword evidence="2 5" id="KW-0547">Nucleotide-binding</keyword>
<evidence type="ECO:0000256" key="2">
    <source>
        <dbReference type="ARBA" id="ARBA00022741"/>
    </source>
</evidence>
<dbReference type="PANTHER" id="PTHR10218">
    <property type="entry name" value="GTP-BINDING PROTEIN ALPHA SUBUNIT"/>
    <property type="match status" value="1"/>
</dbReference>
<comment type="caution">
    <text evidence="7">The sequence shown here is derived from an EMBL/GenBank/DDBJ whole genome shotgun (WGS) entry which is preliminary data.</text>
</comment>
<sequence length="273" mass="31294">GQEELENTRRVIEACREDMIALWAHPTVRQSLTAQRVSLEFHSGFFLDEVERIAAPGYEPTSVQDVLKARIQTMGVEEHILHMETIKAGPRWAIYDVGGSRAQRAAWVPFFDDVNLLIFLAPVSAFNQTLSEDRKVNRLWDSIYLWKTICMNKLLANVDLVLLLNKIDILDAKLKSGIDFGTFVTSYREKPNDLDNVMSYLKSKFLMIHKQYSKRDRAFHVHFTCATVSTLLSDHSFIRKTSCPSQDPRATSIVLARIQEAIFKRNIESADFL</sequence>
<accession>A0A4Y9YP49</accession>
<evidence type="ECO:0000256" key="4">
    <source>
        <dbReference type="ARBA" id="ARBA00023224"/>
    </source>
</evidence>
<name>A0A4Y9YP49_9AGAM</name>
<dbReference type="Pfam" id="PF00503">
    <property type="entry name" value="G-alpha"/>
    <property type="match status" value="1"/>
</dbReference>
<proteinExistence type="predicted"/>
<evidence type="ECO:0000256" key="1">
    <source>
        <dbReference type="ARBA" id="ARBA00022723"/>
    </source>
</evidence>
<dbReference type="GO" id="GO:0031683">
    <property type="term" value="F:G-protein beta/gamma-subunit complex binding"/>
    <property type="evidence" value="ECO:0007669"/>
    <property type="project" value="InterPro"/>
</dbReference>
<dbReference type="GO" id="GO:0001664">
    <property type="term" value="F:G protein-coupled receptor binding"/>
    <property type="evidence" value="ECO:0007669"/>
    <property type="project" value="TreeGrafter"/>
</dbReference>
<dbReference type="InterPro" id="IPR011025">
    <property type="entry name" value="GproteinA_insert"/>
</dbReference>
<dbReference type="Gene3D" id="1.10.400.10">
    <property type="entry name" value="GI Alpha 1, domain 2-like"/>
    <property type="match status" value="1"/>
</dbReference>
<gene>
    <name evidence="7" type="ORF">EVG20_g6289</name>
</gene>
<dbReference type="SMART" id="SM00275">
    <property type="entry name" value="G_alpha"/>
    <property type="match status" value="1"/>
</dbReference>
<keyword evidence="6" id="KW-0460">Magnesium</keyword>
<feature type="non-terminal residue" evidence="7">
    <location>
        <position position="1"/>
    </location>
</feature>
<dbReference type="GO" id="GO:0003924">
    <property type="term" value="F:GTPase activity"/>
    <property type="evidence" value="ECO:0007669"/>
    <property type="project" value="InterPro"/>
</dbReference>
<evidence type="ECO:0000256" key="3">
    <source>
        <dbReference type="ARBA" id="ARBA00023134"/>
    </source>
</evidence>
<evidence type="ECO:0000313" key="8">
    <source>
        <dbReference type="Proteomes" id="UP000298327"/>
    </source>
</evidence>
<evidence type="ECO:0008006" key="9">
    <source>
        <dbReference type="Google" id="ProtNLM"/>
    </source>
</evidence>
<dbReference type="GO" id="GO:0005525">
    <property type="term" value="F:GTP binding"/>
    <property type="evidence" value="ECO:0007669"/>
    <property type="project" value="UniProtKB-KW"/>
</dbReference>
<dbReference type="SUPFAM" id="SSF52540">
    <property type="entry name" value="P-loop containing nucleoside triphosphate hydrolases"/>
    <property type="match status" value="1"/>
</dbReference>
<dbReference type="Proteomes" id="UP000298327">
    <property type="component" value="Unassembled WGS sequence"/>
</dbReference>
<protein>
    <recommendedName>
        <fullName evidence="9">G-alpha-domain-containing protein</fullName>
    </recommendedName>
</protein>
<dbReference type="PRINTS" id="PR00318">
    <property type="entry name" value="GPROTEINA"/>
</dbReference>
<evidence type="ECO:0000256" key="6">
    <source>
        <dbReference type="PIRSR" id="PIRSR601019-2"/>
    </source>
</evidence>
<dbReference type="GO" id="GO:0046872">
    <property type="term" value="F:metal ion binding"/>
    <property type="evidence" value="ECO:0007669"/>
    <property type="project" value="UniProtKB-KW"/>
</dbReference>
<dbReference type="GO" id="GO:0007188">
    <property type="term" value="P:adenylate cyclase-modulating G protein-coupled receptor signaling pathway"/>
    <property type="evidence" value="ECO:0007669"/>
    <property type="project" value="TreeGrafter"/>
</dbReference>
<dbReference type="GO" id="GO:0005737">
    <property type="term" value="C:cytoplasm"/>
    <property type="evidence" value="ECO:0007669"/>
    <property type="project" value="TreeGrafter"/>
</dbReference>
<keyword evidence="1 6" id="KW-0479">Metal-binding</keyword>
<feature type="binding site" evidence="6">
    <location>
        <position position="73"/>
    </location>
    <ligand>
        <name>Mg(2+)</name>
        <dbReference type="ChEBI" id="CHEBI:18420"/>
    </ligand>
</feature>
<feature type="binding site" evidence="5">
    <location>
        <begin position="165"/>
        <end position="168"/>
    </location>
    <ligand>
        <name>GTP</name>
        <dbReference type="ChEBI" id="CHEBI:37565"/>
    </ligand>
</feature>
<dbReference type="EMBL" id="SEOQ01000413">
    <property type="protein sequence ID" value="TFY63483.1"/>
    <property type="molecule type" value="Genomic_DNA"/>
</dbReference>